<feature type="transmembrane region" description="Helical" evidence="3">
    <location>
        <begin position="519"/>
        <end position="538"/>
    </location>
</feature>
<keyword evidence="3" id="KW-0472">Membrane</keyword>
<feature type="compositionally biased region" description="Low complexity" evidence="2">
    <location>
        <begin position="1022"/>
        <end position="1034"/>
    </location>
</feature>
<gene>
    <name evidence="4" type="ORF">LSAA_6178</name>
</gene>
<sequence length="1274" mass="138207">MWIKSWKLSSLTVISSWKSTRITAVIGGLVMSLGILFSSFANQFHQLYFSFGVLSSIGVGMARDTSTLMLGQYFKRKRELVEIFLLSGSGIGISVMSIYFNDTMTSIGWRYGLQALTGVLFLNFLLGTFYRSASLYHPQRRAILHLKTQKRKIKSKSTTHASHLVTKVHTTASSNEEKPPFFDFATLRSRTVKIILVSTGSASFGIFAPLFLLAQQAQIEKIELNSILKLQTYLGLSWMVGCFCFGFIVFNNSMECRISRQYLCQASLFMISLSIMSLTVIRGYNAYVIFVWIYGIFLGGYNYSIKMYVYEKVRARNFARAWGLVQLCMGIPNLVGIPIIGYLNLFNNEKDPSLSGYYLSGASVLTGGLLLILVDLHKSQLRKKRVKAAASIIQTSAQQTRRNSCVSELPQQPVESEGNQPNDNFINDGSFVEDIVNVEEEEDDLYGEDDEGIQIKSGVYDDFDDNYEFDDDIMPDHHHFLCDMDKQDEEYLDEENITSCNKVEKIVILSKESLEFNVMIMKSIYLIYIFLSFLNISVNSLNKEALKSNIWTFNYNPPSNASDTLCAATGIGQNHFITTHSCALQSKRQGMNHLVPYFRSSRRSRMIVDIVLDSKELWAIIIVKKKAPSIIKPILLAWPVLTNNMNDFKVIGLFEDSSIRNYFDQNDILRISKNLISNLIERKGPDIRFELIGKCRKGCRKQNLVQDVDVAFEYFRLMIEGCKNRGQIGEENLLQNDDVPDSNIVELTQRLEEKSRIESELRKQLQNLELNSKIRNDMIRDLKFELDNARRETFNCDEYNKGAPGERGEKGEIGAKGPRGHRGEKGFKGPPGARGDRGFPGVSGPPGLPGEHGIPGTDGRPGLKGEKGLIGSPGITGSMGSQGRHGLNGMKGDRGDAGLPGSPGPHGIPGHEGPLGRKGEPGIPGPIGMEGSDGEKGEMGPVGKPGHYGHQGSPGLKGIKGTIGPPGNQGPPGLIGKKGIVGLTGPKGVQGRPGYPGYNGDHGPQGLKGETGMPGEDGPVGSEGSIGPRGPPGRIGRRGSSGRRGRPGERGQPGYPGVLGPKGDAGEPGIEGPFGPQGPTGPMGQPGVEGPIGSTGPVGDSGNPGPPGLEGRQGLPGLPGPRGLRGRRGKRGPDGDSGEIGQKGVPGPMSDPGPRGPKGDRGRPGLDGVIGKPGEFGKKGDSGLPGVPGEMGIPGAPGNKGSDGPRGWPGEKGSPGSCYGMQKDATNIPRGLFPRNLSHLSNCDIEMASLYQDIILIYKKLSELKKDTNISFPF</sequence>
<keyword evidence="1" id="KW-0175">Coiled coil</keyword>
<feature type="transmembrane region" description="Helical" evidence="3">
    <location>
        <begin position="194"/>
        <end position="213"/>
    </location>
</feature>
<feature type="compositionally biased region" description="Basic and acidic residues" evidence="2">
    <location>
        <begin position="797"/>
        <end position="813"/>
    </location>
</feature>
<feature type="transmembrane region" description="Helical" evidence="3">
    <location>
        <begin position="321"/>
        <end position="345"/>
    </location>
</feature>
<dbReference type="AlphaFoldDB" id="A0A7R8H4W0"/>
<keyword evidence="3" id="KW-0812">Transmembrane</keyword>
<name>A0A7R8H4W0_LEPSM</name>
<dbReference type="SUPFAM" id="SSF103473">
    <property type="entry name" value="MFS general substrate transporter"/>
    <property type="match status" value="1"/>
</dbReference>
<dbReference type="Gene3D" id="1.20.1250.20">
    <property type="entry name" value="MFS general substrate transporter like domains"/>
    <property type="match status" value="1"/>
</dbReference>
<feature type="transmembrane region" description="Helical" evidence="3">
    <location>
        <begin position="233"/>
        <end position="250"/>
    </location>
</feature>
<feature type="transmembrane region" description="Helical" evidence="3">
    <location>
        <begin position="262"/>
        <end position="281"/>
    </location>
</feature>
<dbReference type="EMBL" id="HG994581">
    <property type="protein sequence ID" value="CAF2869744.1"/>
    <property type="molecule type" value="Genomic_DNA"/>
</dbReference>
<dbReference type="Proteomes" id="UP000675881">
    <property type="component" value="Chromosome 2"/>
</dbReference>
<dbReference type="PANTHER" id="PTHR24637:SF351">
    <property type="entry name" value="CUTICLE COLLAGEN DPY-10"/>
    <property type="match status" value="1"/>
</dbReference>
<feature type="region of interest" description="Disordered" evidence="2">
    <location>
        <begin position="403"/>
        <end position="423"/>
    </location>
</feature>
<evidence type="ECO:0000313" key="5">
    <source>
        <dbReference type="Proteomes" id="UP000675881"/>
    </source>
</evidence>
<keyword evidence="5" id="KW-1185">Reference proteome</keyword>
<dbReference type="InterPro" id="IPR011701">
    <property type="entry name" value="MFS"/>
</dbReference>
<dbReference type="OrthoDB" id="6382352at2759"/>
<protein>
    <submittedName>
        <fullName evidence="4">Uncharacterized protein</fullName>
    </submittedName>
</protein>
<evidence type="ECO:0000256" key="1">
    <source>
        <dbReference type="SAM" id="Coils"/>
    </source>
</evidence>
<reference evidence="4" key="1">
    <citation type="submission" date="2021-02" db="EMBL/GenBank/DDBJ databases">
        <authorList>
            <person name="Bekaert M."/>
        </authorList>
    </citation>
    <scope>NUCLEOTIDE SEQUENCE</scope>
    <source>
        <strain evidence="4">IoA-00</strain>
    </source>
</reference>
<evidence type="ECO:0000256" key="2">
    <source>
        <dbReference type="SAM" id="MobiDB-lite"/>
    </source>
</evidence>
<feature type="region of interest" description="Disordered" evidence="2">
    <location>
        <begin position="797"/>
        <end position="1216"/>
    </location>
</feature>
<feature type="transmembrane region" description="Helical" evidence="3">
    <location>
        <begin position="357"/>
        <end position="376"/>
    </location>
</feature>
<dbReference type="PANTHER" id="PTHR24637">
    <property type="entry name" value="COLLAGEN"/>
    <property type="match status" value="1"/>
</dbReference>
<feature type="transmembrane region" description="Helical" evidence="3">
    <location>
        <begin position="21"/>
        <end position="40"/>
    </location>
</feature>
<accession>A0A7R8H4W0</accession>
<evidence type="ECO:0000313" key="4">
    <source>
        <dbReference type="EMBL" id="CAF2869744.1"/>
    </source>
</evidence>
<keyword evidence="3" id="KW-1133">Transmembrane helix</keyword>
<dbReference type="InterPro" id="IPR036259">
    <property type="entry name" value="MFS_trans_sf"/>
</dbReference>
<feature type="transmembrane region" description="Helical" evidence="3">
    <location>
        <begin position="112"/>
        <end position="130"/>
    </location>
</feature>
<feature type="coiled-coil region" evidence="1">
    <location>
        <begin position="744"/>
        <end position="771"/>
    </location>
</feature>
<feature type="transmembrane region" description="Helical" evidence="3">
    <location>
        <begin position="83"/>
        <end position="100"/>
    </location>
</feature>
<feature type="transmembrane region" description="Helical" evidence="3">
    <location>
        <begin position="287"/>
        <end position="309"/>
    </location>
</feature>
<feature type="compositionally biased region" description="Basic residues" evidence="2">
    <location>
        <begin position="1035"/>
        <end position="1045"/>
    </location>
</feature>
<proteinExistence type="predicted"/>
<organism evidence="4 5">
    <name type="scientific">Lepeophtheirus salmonis</name>
    <name type="common">Salmon louse</name>
    <name type="synonym">Caligus salmonis</name>
    <dbReference type="NCBI Taxonomy" id="72036"/>
    <lineage>
        <taxon>Eukaryota</taxon>
        <taxon>Metazoa</taxon>
        <taxon>Ecdysozoa</taxon>
        <taxon>Arthropoda</taxon>
        <taxon>Crustacea</taxon>
        <taxon>Multicrustacea</taxon>
        <taxon>Hexanauplia</taxon>
        <taxon>Copepoda</taxon>
        <taxon>Siphonostomatoida</taxon>
        <taxon>Caligidae</taxon>
        <taxon>Lepeophtheirus</taxon>
    </lineage>
</organism>
<dbReference type="Pfam" id="PF01391">
    <property type="entry name" value="Collagen"/>
    <property type="match status" value="2"/>
</dbReference>
<dbReference type="GO" id="GO:0022857">
    <property type="term" value="F:transmembrane transporter activity"/>
    <property type="evidence" value="ECO:0007669"/>
    <property type="project" value="InterPro"/>
</dbReference>
<dbReference type="InterPro" id="IPR008160">
    <property type="entry name" value="Collagen"/>
</dbReference>
<evidence type="ECO:0000256" key="3">
    <source>
        <dbReference type="SAM" id="Phobius"/>
    </source>
</evidence>
<dbReference type="Pfam" id="PF07690">
    <property type="entry name" value="MFS_1"/>
    <property type="match status" value="1"/>
</dbReference>